<dbReference type="SUPFAM" id="SSF48371">
    <property type="entry name" value="ARM repeat"/>
    <property type="match status" value="1"/>
</dbReference>
<dbReference type="AlphaFoldDB" id="D6PC03"/>
<dbReference type="EMBL" id="GU942973">
    <property type="protein sequence ID" value="ADD93254.1"/>
    <property type="molecule type" value="Genomic_DNA"/>
</dbReference>
<reference evidence="2" key="1">
    <citation type="journal article" date="2010" name="ISME J.">
        <title>Metagenome of the Mediterranean deep chlorophyll maximum studied by direct and fosmid library 454 pyrosequencing.</title>
        <authorList>
            <person name="Ghai R."/>
            <person name="Martin-Cuadrado A.B."/>
            <person name="Molto A.G."/>
            <person name="Heredia I.G."/>
            <person name="Cabrera R."/>
            <person name="Martin J."/>
            <person name="Verdu M."/>
            <person name="Deschamps P."/>
            <person name="Moreira D."/>
            <person name="Lopez-Garcia P."/>
            <person name="Mira A."/>
            <person name="Rodriguez-Valera F."/>
        </authorList>
    </citation>
    <scope>NUCLEOTIDE SEQUENCE</scope>
</reference>
<sequence>MANKVTLCLAKAIEADRDFGHQLALRLHEREETLVQRAMADVLTRLFRRLTWDALPFLDAMLASEDEGVLAAASATVGDVKYLDKEQWADRLQQLANHPLAIVRRNLVPNLREYIEHDPADSRGVFHDLWKDGDEVVHTRLRELMLRMEEVAPDHFAPQIKALHDAGADLEGLWKPLSLRRAERSQAWQAWLAGEGEQPASEQRTIHVSQMEAPDNLPELGDALRSLDE</sequence>
<organism evidence="2">
    <name type="scientific">uncultured archaeon MedDCM-OCT-S08-C82</name>
    <dbReference type="NCBI Taxonomy" id="743099"/>
    <lineage>
        <taxon>Archaea</taxon>
        <taxon>environmental samples</taxon>
    </lineage>
</organism>
<evidence type="ECO:0000313" key="2">
    <source>
        <dbReference type="EMBL" id="ADD93254.1"/>
    </source>
</evidence>
<evidence type="ECO:0000256" key="1">
    <source>
        <dbReference type="SAM" id="MobiDB-lite"/>
    </source>
</evidence>
<proteinExistence type="predicted"/>
<protein>
    <recommendedName>
        <fullName evidence="3">HEAT repeat domain-containing protein</fullName>
    </recommendedName>
</protein>
<name>D6PC03_9ARCH</name>
<feature type="region of interest" description="Disordered" evidence="1">
    <location>
        <begin position="209"/>
        <end position="229"/>
    </location>
</feature>
<dbReference type="InterPro" id="IPR016024">
    <property type="entry name" value="ARM-type_fold"/>
</dbReference>
<evidence type="ECO:0008006" key="3">
    <source>
        <dbReference type="Google" id="ProtNLM"/>
    </source>
</evidence>
<accession>D6PC03</accession>